<dbReference type="EMBL" id="CP034183">
    <property type="protein sequence ID" value="AZI41435.1"/>
    <property type="molecule type" value="Genomic_DNA"/>
</dbReference>
<dbReference type="PANTHER" id="PTHR38593">
    <property type="entry name" value="BLR2558 PROTEIN"/>
    <property type="match status" value="1"/>
</dbReference>
<name>A0A3G8Y8C7_9DEIO</name>
<keyword evidence="4" id="KW-1185">Reference proteome</keyword>
<keyword evidence="1" id="KW-0732">Signal</keyword>
<feature type="signal peptide" evidence="1">
    <location>
        <begin position="1"/>
        <end position="43"/>
    </location>
</feature>
<accession>A0A3G8Y8C7</accession>
<protein>
    <submittedName>
        <fullName evidence="3">DUF4142 domain-containing protein</fullName>
    </submittedName>
</protein>
<dbReference type="InterPro" id="IPR025419">
    <property type="entry name" value="DUF4142"/>
</dbReference>
<feature type="domain" description="DUF4142" evidence="2">
    <location>
        <begin position="50"/>
        <end position="187"/>
    </location>
</feature>
<proteinExistence type="predicted"/>
<feature type="chain" id="PRO_5018073658" evidence="1">
    <location>
        <begin position="44"/>
        <end position="190"/>
    </location>
</feature>
<dbReference type="Gene3D" id="1.20.1260.10">
    <property type="match status" value="1"/>
</dbReference>
<evidence type="ECO:0000313" key="3">
    <source>
        <dbReference type="EMBL" id="AZI41435.1"/>
    </source>
</evidence>
<dbReference type="Pfam" id="PF13628">
    <property type="entry name" value="DUF4142"/>
    <property type="match status" value="1"/>
</dbReference>
<sequence length="190" mass="20771">MGLCVKTSIRLFHLVFRLGFHHIGMKKILIFSVLIAAATSAQAASALSHTDTNFLNKAVMGNMFEIQASQLALTMTKAPADQTFAKQMISDHTKLGNDVRAAVAKVDANMMLPGSVSKAQQRMLNKLKKSGKNFDKLYKADMLSSHAKTITLFANYTASRHANPTIKAAAMNALPTIKMHHDEAKTLPKM</sequence>
<reference evidence="3 4" key="1">
    <citation type="submission" date="2018-11" db="EMBL/GenBank/DDBJ databases">
        <title>Deinococcus shelandsis sp. nov., isolated from South Shetland Islands soil of Antarctica.</title>
        <authorList>
            <person name="Tian J."/>
        </authorList>
    </citation>
    <scope>NUCLEOTIDE SEQUENCE [LARGE SCALE GENOMIC DNA]</scope>
    <source>
        <strain evidence="3 4">S14-83T</strain>
    </source>
</reference>
<dbReference type="OrthoDB" id="9101320at2"/>
<dbReference type="Proteomes" id="UP000276417">
    <property type="component" value="Chromosome 1"/>
</dbReference>
<dbReference type="PANTHER" id="PTHR38593:SF1">
    <property type="entry name" value="BLR2558 PROTEIN"/>
    <property type="match status" value="1"/>
</dbReference>
<gene>
    <name evidence="3" type="ORF">EHF33_00595</name>
</gene>
<dbReference type="InterPro" id="IPR012347">
    <property type="entry name" value="Ferritin-like"/>
</dbReference>
<evidence type="ECO:0000259" key="2">
    <source>
        <dbReference type="Pfam" id="PF13628"/>
    </source>
</evidence>
<evidence type="ECO:0000256" key="1">
    <source>
        <dbReference type="SAM" id="SignalP"/>
    </source>
</evidence>
<evidence type="ECO:0000313" key="4">
    <source>
        <dbReference type="Proteomes" id="UP000276417"/>
    </source>
</evidence>
<organism evidence="3 4">
    <name type="scientific">Deinococcus psychrotolerans</name>
    <dbReference type="NCBI Taxonomy" id="2489213"/>
    <lineage>
        <taxon>Bacteria</taxon>
        <taxon>Thermotogati</taxon>
        <taxon>Deinococcota</taxon>
        <taxon>Deinococci</taxon>
        <taxon>Deinococcales</taxon>
        <taxon>Deinococcaceae</taxon>
        <taxon>Deinococcus</taxon>
    </lineage>
</organism>
<dbReference type="AlphaFoldDB" id="A0A3G8Y8C7"/>
<dbReference type="KEGG" id="dph:EHF33_00595"/>